<protein>
    <recommendedName>
        <fullName evidence="1">DNA (cytosine-5-)-methyltransferase</fullName>
        <ecNumber evidence="1">2.1.1.37</ecNumber>
    </recommendedName>
</protein>
<evidence type="ECO:0000313" key="9">
    <source>
        <dbReference type="Proteomes" id="UP000250192"/>
    </source>
</evidence>
<dbReference type="Proteomes" id="UP000250192">
    <property type="component" value="Unassembled WGS sequence"/>
</dbReference>
<keyword evidence="9" id="KW-1185">Reference proteome</keyword>
<dbReference type="PANTHER" id="PTHR46098">
    <property type="entry name" value="TRNA (CYTOSINE(38)-C(5))-METHYLTRANSFERASE"/>
    <property type="match status" value="1"/>
</dbReference>
<dbReference type="GO" id="GO:0003886">
    <property type="term" value="F:DNA (cytosine-5-)-methyltransferase activity"/>
    <property type="evidence" value="ECO:0007669"/>
    <property type="project" value="UniProtKB-EC"/>
</dbReference>
<evidence type="ECO:0000256" key="6">
    <source>
        <dbReference type="PROSITE-ProRule" id="PRU01016"/>
    </source>
</evidence>
<gene>
    <name evidence="8" type="primary">hpaIIM</name>
    <name evidence="8" type="ORF">NCTC9935_00885</name>
</gene>
<dbReference type="EC" id="2.1.1.37" evidence="1"/>
<keyword evidence="3 6" id="KW-0808">Transferase</keyword>
<keyword evidence="4 6" id="KW-0949">S-adenosyl-L-methionine</keyword>
<reference evidence="8 9" key="1">
    <citation type="submission" date="2018-06" db="EMBL/GenBank/DDBJ databases">
        <authorList>
            <consortium name="Pathogen Informatics"/>
            <person name="Doyle S."/>
        </authorList>
    </citation>
    <scope>NUCLEOTIDE SEQUENCE [LARGE SCALE GENOMIC DNA]</scope>
    <source>
        <strain evidence="8 9">NCTC9935</strain>
    </source>
</reference>
<comment type="similarity">
    <text evidence="6 7">Belongs to the class I-like SAM-binding methyltransferase superfamily. C5-methyltransferase family.</text>
</comment>
<feature type="active site" evidence="6">
    <location>
        <position position="86"/>
    </location>
</feature>
<dbReference type="Pfam" id="PF00145">
    <property type="entry name" value="DNA_methylase"/>
    <property type="match status" value="1"/>
</dbReference>
<organism evidence="8 9">
    <name type="scientific">Schaalia odontolytica</name>
    <dbReference type="NCBI Taxonomy" id="1660"/>
    <lineage>
        <taxon>Bacteria</taxon>
        <taxon>Bacillati</taxon>
        <taxon>Actinomycetota</taxon>
        <taxon>Actinomycetes</taxon>
        <taxon>Actinomycetales</taxon>
        <taxon>Actinomycetaceae</taxon>
        <taxon>Schaalia</taxon>
    </lineage>
</organism>
<evidence type="ECO:0000256" key="2">
    <source>
        <dbReference type="ARBA" id="ARBA00022603"/>
    </source>
</evidence>
<dbReference type="PROSITE" id="PS51679">
    <property type="entry name" value="SAM_MT_C5"/>
    <property type="match status" value="1"/>
</dbReference>
<dbReference type="GO" id="GO:0009307">
    <property type="term" value="P:DNA restriction-modification system"/>
    <property type="evidence" value="ECO:0007669"/>
    <property type="project" value="UniProtKB-KW"/>
</dbReference>
<evidence type="ECO:0000256" key="4">
    <source>
        <dbReference type="ARBA" id="ARBA00022691"/>
    </source>
</evidence>
<dbReference type="OrthoDB" id="9813719at2"/>
<dbReference type="Gene3D" id="3.40.50.150">
    <property type="entry name" value="Vaccinia Virus protein VP39"/>
    <property type="match status" value="1"/>
</dbReference>
<evidence type="ECO:0000256" key="3">
    <source>
        <dbReference type="ARBA" id="ARBA00022679"/>
    </source>
</evidence>
<evidence type="ECO:0000313" key="8">
    <source>
        <dbReference type="EMBL" id="SPT55386.1"/>
    </source>
</evidence>
<evidence type="ECO:0000256" key="5">
    <source>
        <dbReference type="ARBA" id="ARBA00022747"/>
    </source>
</evidence>
<dbReference type="InterPro" id="IPR050750">
    <property type="entry name" value="C5-MTase"/>
</dbReference>
<dbReference type="EMBL" id="UAPR01000002">
    <property type="protein sequence ID" value="SPT55386.1"/>
    <property type="molecule type" value="Genomic_DNA"/>
</dbReference>
<sequence>MTASFRLIAGKSPTALEFFAGIGLARAGLEQAGFSIAWANDYETKKHQLYRSQYGSDTEYHVGDIADVTGIDLPTGSAIAWASSPCTDLSLAGNRDGLAGRQSGTFWHFVRILDELGDDRPPVAVLENVTGLASSHSGDDLTAAVRAFNSLGYSVDALAIDARHFIPQSRPRMFLVGALTPPNSDNSPSELRPEWLEWIHSDPTLTTHRAPLPIVPPLLTQGFTALADQLPDDDPHWWNPSRTADFLRSLSPVQAARLESLRASNQVSYRTAYRRTRQGKPVWEIRPDDIAGCLRTARGGSSRQAVVKAGEDKVAVRWMTPHEYASLMGIPDYRFGAATDNQIRFGFGDAVAVPVVAWLGKNYLMPLVRHEFNQDSPSLRVVAHG</sequence>
<evidence type="ECO:0000256" key="1">
    <source>
        <dbReference type="ARBA" id="ARBA00011975"/>
    </source>
</evidence>
<name>A0A2X0U2J2_9ACTO</name>
<proteinExistence type="inferred from homology"/>
<dbReference type="RefSeq" id="WP_111823537.1">
    <property type="nucleotide sequence ID" value="NZ_CP133472.1"/>
</dbReference>
<dbReference type="InterPro" id="IPR029063">
    <property type="entry name" value="SAM-dependent_MTases_sf"/>
</dbReference>
<dbReference type="PRINTS" id="PR00105">
    <property type="entry name" value="C5METTRFRASE"/>
</dbReference>
<dbReference type="InterPro" id="IPR001525">
    <property type="entry name" value="C5_MeTfrase"/>
</dbReference>
<dbReference type="SUPFAM" id="SSF53335">
    <property type="entry name" value="S-adenosyl-L-methionine-dependent methyltransferases"/>
    <property type="match status" value="1"/>
</dbReference>
<dbReference type="GeneID" id="93758350"/>
<keyword evidence="5" id="KW-0680">Restriction system</keyword>
<dbReference type="AlphaFoldDB" id="A0A2X0U2J2"/>
<dbReference type="GO" id="GO:0032259">
    <property type="term" value="P:methylation"/>
    <property type="evidence" value="ECO:0007669"/>
    <property type="project" value="UniProtKB-KW"/>
</dbReference>
<accession>A0A2X0U2J2</accession>
<keyword evidence="2 6" id="KW-0489">Methyltransferase</keyword>
<evidence type="ECO:0000256" key="7">
    <source>
        <dbReference type="RuleBase" id="RU000416"/>
    </source>
</evidence>
<dbReference type="NCBIfam" id="TIGR00675">
    <property type="entry name" value="dcm"/>
    <property type="match status" value="1"/>
</dbReference>
<dbReference type="PANTHER" id="PTHR46098:SF1">
    <property type="entry name" value="TRNA (CYTOSINE(38)-C(5))-METHYLTRANSFERASE"/>
    <property type="match status" value="1"/>
</dbReference>